<organism evidence="5 6">
    <name type="scientific">Novipirellula herctigrandis</name>
    <dbReference type="NCBI Taxonomy" id="2527986"/>
    <lineage>
        <taxon>Bacteria</taxon>
        <taxon>Pseudomonadati</taxon>
        <taxon>Planctomycetota</taxon>
        <taxon>Planctomycetia</taxon>
        <taxon>Pirellulales</taxon>
        <taxon>Pirellulaceae</taxon>
        <taxon>Novipirellula</taxon>
    </lineage>
</organism>
<dbReference type="CDD" id="cd04730">
    <property type="entry name" value="NPD_like"/>
    <property type="match status" value="1"/>
</dbReference>
<feature type="region of interest" description="Disordered" evidence="4">
    <location>
        <begin position="248"/>
        <end position="267"/>
    </location>
</feature>
<dbReference type="GO" id="GO:0018580">
    <property type="term" value="F:nitronate monooxygenase activity"/>
    <property type="evidence" value="ECO:0007669"/>
    <property type="project" value="InterPro"/>
</dbReference>
<dbReference type="Gene3D" id="3.20.20.70">
    <property type="entry name" value="Aldolase class I"/>
    <property type="match status" value="2"/>
</dbReference>
<keyword evidence="1" id="KW-0285">Flavoprotein</keyword>
<evidence type="ECO:0000313" key="5">
    <source>
        <dbReference type="EMBL" id="TWT79315.1"/>
    </source>
</evidence>
<dbReference type="AlphaFoldDB" id="A0A5C5YWF1"/>
<dbReference type="PANTHER" id="PTHR32332">
    <property type="entry name" value="2-NITROPROPANE DIOXYGENASE"/>
    <property type="match status" value="1"/>
</dbReference>
<comment type="caution">
    <text evidence="5">The sequence shown here is derived from an EMBL/GenBank/DDBJ whole genome shotgun (WGS) entry which is preliminary data.</text>
</comment>
<protein>
    <submittedName>
        <fullName evidence="5">Nitronate monooxygenase</fullName>
    </submittedName>
</protein>
<reference evidence="5 6" key="1">
    <citation type="submission" date="2019-02" db="EMBL/GenBank/DDBJ databases">
        <title>Deep-cultivation of Planctomycetes and their phenomic and genomic characterization uncovers novel biology.</title>
        <authorList>
            <person name="Wiegand S."/>
            <person name="Jogler M."/>
            <person name="Boedeker C."/>
            <person name="Pinto D."/>
            <person name="Vollmers J."/>
            <person name="Rivas-Marin E."/>
            <person name="Kohn T."/>
            <person name="Peeters S.H."/>
            <person name="Heuer A."/>
            <person name="Rast P."/>
            <person name="Oberbeckmann S."/>
            <person name="Bunk B."/>
            <person name="Jeske O."/>
            <person name="Meyerdierks A."/>
            <person name="Storesund J.E."/>
            <person name="Kallscheuer N."/>
            <person name="Luecker S."/>
            <person name="Lage O.M."/>
            <person name="Pohl T."/>
            <person name="Merkel B.J."/>
            <person name="Hornburger P."/>
            <person name="Mueller R.-W."/>
            <person name="Bruemmer F."/>
            <person name="Labrenz M."/>
            <person name="Spormann A.M."/>
            <person name="Op Den Camp H."/>
            <person name="Overmann J."/>
            <person name="Amann R."/>
            <person name="Jetten M.S.M."/>
            <person name="Mascher T."/>
            <person name="Medema M.H."/>
            <person name="Devos D.P."/>
            <person name="Kaster A.-K."/>
            <person name="Ovreas L."/>
            <person name="Rohde M."/>
            <person name="Galperin M.Y."/>
            <person name="Jogler C."/>
        </authorList>
    </citation>
    <scope>NUCLEOTIDE SEQUENCE [LARGE SCALE GENOMIC DNA]</scope>
    <source>
        <strain evidence="5 6">CA13</strain>
    </source>
</reference>
<accession>A0A5C5YWF1</accession>
<evidence type="ECO:0000313" key="6">
    <source>
        <dbReference type="Proteomes" id="UP000315010"/>
    </source>
</evidence>
<proteinExistence type="predicted"/>
<dbReference type="InterPro" id="IPR004136">
    <property type="entry name" value="NMO"/>
</dbReference>
<keyword evidence="5" id="KW-0503">Monooxygenase</keyword>
<dbReference type="SUPFAM" id="SSF51412">
    <property type="entry name" value="Inosine monophosphate dehydrogenase (IMPDH)"/>
    <property type="match status" value="1"/>
</dbReference>
<name>A0A5C5YWF1_9BACT</name>
<keyword evidence="3" id="KW-0560">Oxidoreductase</keyword>
<evidence type="ECO:0000256" key="4">
    <source>
        <dbReference type="SAM" id="MobiDB-lite"/>
    </source>
</evidence>
<dbReference type="OrthoDB" id="9778912at2"/>
<keyword evidence="2" id="KW-0288">FMN</keyword>
<evidence type="ECO:0000256" key="1">
    <source>
        <dbReference type="ARBA" id="ARBA00022630"/>
    </source>
</evidence>
<dbReference type="Pfam" id="PF03060">
    <property type="entry name" value="NMO"/>
    <property type="match status" value="1"/>
</dbReference>
<dbReference type="PANTHER" id="PTHR32332:SF33">
    <property type="entry name" value="NITRONATE MONOOXYGENASE DOMAIN-CONTAINING PROTEIN"/>
    <property type="match status" value="1"/>
</dbReference>
<gene>
    <name evidence="5" type="ORF">CA13_07140</name>
</gene>
<dbReference type="RefSeq" id="WP_146394562.1">
    <property type="nucleotide sequence ID" value="NZ_SJPJ01000001.1"/>
</dbReference>
<dbReference type="EMBL" id="SJPJ01000001">
    <property type="protein sequence ID" value="TWT79315.1"/>
    <property type="molecule type" value="Genomic_DNA"/>
</dbReference>
<sequence>MSSIISRPEPTIIQGGMGVAVSDWRLARSVSQAGQLGVVSGTALDAVLVRRLQLGDPGGDMRRAMAEFPYIDMADRILEKYFVEGGKADGEPLKNTMVIPMEPTQEQLELVVVANFVEVFLAKEGHDGLIGVNFLEKIQLPTLPSIFGAMLAGVDYVLMGAGIPRYIPGILDRFAEGKAAEMPIHIVGAEKDDNFVVKFDPVEFTNGELPWLNRPKFLAIVASVTLASMLSKKASGYVDGFIVEGPTAGGHNAPPRGPKTTNDRGEPLYGKRDVVDLAAIAALGRPFWLAGSYGTPEQVAKALETGATGVQVGTAFAFCEESGFGGDIKDIVFNMVRDGEPDVKTDGQASPTGFPFKVLQIEGSMSDQKVYEQRTRVCDLGFLREGFKKEDGTIGWRCPSEKIAAFTYKGGDAEATVGRKCVCNGLMTNIGLGQRRKNGEHELPLVTCGNDVAGIKRFMKTPDSTSYSAADVIECLMAGIIIDSAVAAR</sequence>
<dbReference type="Proteomes" id="UP000315010">
    <property type="component" value="Unassembled WGS sequence"/>
</dbReference>
<evidence type="ECO:0000256" key="3">
    <source>
        <dbReference type="ARBA" id="ARBA00023002"/>
    </source>
</evidence>
<evidence type="ECO:0000256" key="2">
    <source>
        <dbReference type="ARBA" id="ARBA00022643"/>
    </source>
</evidence>
<keyword evidence="6" id="KW-1185">Reference proteome</keyword>
<dbReference type="InterPro" id="IPR013785">
    <property type="entry name" value="Aldolase_TIM"/>
</dbReference>